<dbReference type="EMBL" id="FQ311875">
    <property type="protein sequence ID" value="CBT74399.1"/>
    <property type="molecule type" value="Genomic_DNA"/>
</dbReference>
<keyword evidence="1" id="KW-0732">Signal</keyword>
<evidence type="ECO:0000256" key="1">
    <source>
        <dbReference type="SAM" id="SignalP"/>
    </source>
</evidence>
<dbReference type="InterPro" id="IPR036691">
    <property type="entry name" value="Endo/exonu/phosph_ase_sf"/>
</dbReference>
<dbReference type="InterPro" id="IPR005135">
    <property type="entry name" value="Endo/exonuclease/phosphatase"/>
</dbReference>
<dbReference type="Proteomes" id="UP000006878">
    <property type="component" value="Chromosome"/>
</dbReference>
<evidence type="ECO:0000313" key="3">
    <source>
        <dbReference type="EMBL" id="CBT74399.1"/>
    </source>
</evidence>
<reference evidence="4" key="1">
    <citation type="journal article" date="2010" name="PLoS ONE">
        <title>The Arthrobacter arilaitensis Re117 genome sequence reveals its genetic adaptation to the surface of cheese.</title>
        <authorList>
            <person name="Monnet C."/>
            <person name="Loux V."/>
            <person name="Gibrat J.F."/>
            <person name="Spinnler E."/>
            <person name="Barbe V."/>
            <person name="Vacherie B."/>
            <person name="Gavory F."/>
            <person name="Gourbeyre E."/>
            <person name="Siguier P."/>
            <person name="Chandler M."/>
            <person name="Elleuch R."/>
            <person name="Irlinger F."/>
            <person name="Vallaeys T."/>
        </authorList>
    </citation>
    <scope>NUCLEOTIDE SEQUENCE</scope>
    <source>
        <strain evidence="4">DSM 16368 / CIP 108037 / IAM 15318 / JCM 13566 / Re117</strain>
    </source>
</reference>
<reference evidence="4" key="2">
    <citation type="submission" date="2010-07" db="EMBL/GenBank/DDBJ databases">
        <title>Complete genome sequence of Arthrobacter arilaitensis (strain DSM 16368 / CIP 108037 / JCM 13566 / Re117).</title>
        <authorList>
            <person name="Genoscope."/>
        </authorList>
    </citation>
    <scope>NUCLEOTIDE SEQUENCE [LARGE SCALE GENOMIC DNA]</scope>
    <source>
        <strain evidence="4">DSM 16368 / CIP 108037 / IAM 15318 / JCM 13566 / Re117</strain>
    </source>
</reference>
<dbReference type="Pfam" id="PF03372">
    <property type="entry name" value="Exo_endo_phos"/>
    <property type="match status" value="1"/>
</dbReference>
<feature type="domain" description="Endonuclease/exonuclease/phosphatase" evidence="2">
    <location>
        <begin position="70"/>
        <end position="246"/>
    </location>
</feature>
<proteinExistence type="predicted"/>
<keyword evidence="4" id="KW-1185">Reference proteome</keyword>
<accession>A0ABM9PT59</accession>
<organism evidence="3 4">
    <name type="scientific">Glutamicibacter arilaitensis (strain DSM 16368 / CIP 108037 / IAM 15318 / JCM 13566 / NCIMB 14258 / Re117)</name>
    <name type="common">Arthrobacter arilaitensis</name>
    <dbReference type="NCBI Taxonomy" id="861360"/>
    <lineage>
        <taxon>Bacteria</taxon>
        <taxon>Bacillati</taxon>
        <taxon>Actinomycetota</taxon>
        <taxon>Actinomycetes</taxon>
        <taxon>Micrococcales</taxon>
        <taxon>Micrococcaceae</taxon>
        <taxon>Glutamicibacter</taxon>
    </lineage>
</organism>
<gene>
    <name evidence="3" type="ordered locus">AARI_01630</name>
</gene>
<evidence type="ECO:0000259" key="2">
    <source>
        <dbReference type="Pfam" id="PF03372"/>
    </source>
</evidence>
<feature type="signal peptide" evidence="1">
    <location>
        <begin position="1"/>
        <end position="26"/>
    </location>
</feature>
<sequence>MRKLLVGTASLGLGALLMFPAAAAFAVPSGTGDETGASSAQLSETSLRVATIQANLSGETPEQLPADLLRGSDRQAGQVADKISRANADVVVLTEMDATQEAVDAFNDQYLQNPDDGRADVEYEYSYLAVGSKGLQSGADLNADGVIGSAEDAWGQGAFAEQGSIVVLSKYPIAQDQVTGVSQLRWQEVAHDMMHHTDFSGVLAASIPVMSTGLWDIPIQYRGEPVHVLATQTQPDAQDQEFADARLADELKVINGYLAGEDYIRTDEGRQAEGVGEDRYVIAGALGLQEGAADRVEPFLAGLDRENALHDSGSYLVPSQAWQVLGQGRIQEHQPSISQPISGTVPNLVEESTPLLWTDIQF</sequence>
<dbReference type="Gene3D" id="3.60.10.10">
    <property type="entry name" value="Endonuclease/exonuclease/phosphatase"/>
    <property type="match status" value="1"/>
</dbReference>
<evidence type="ECO:0000313" key="4">
    <source>
        <dbReference type="Proteomes" id="UP000006878"/>
    </source>
</evidence>
<feature type="chain" id="PRO_5046182834" evidence="1">
    <location>
        <begin position="27"/>
        <end position="362"/>
    </location>
</feature>
<name>A0ABM9PT59_GLUAR</name>
<protein>
    <submittedName>
        <fullName evidence="3">Hypothetical secreted protein</fullName>
    </submittedName>
</protein>